<protein>
    <recommendedName>
        <fullName evidence="4">HTH araC/xylS-type domain-containing protein</fullName>
    </recommendedName>
</protein>
<dbReference type="Gene3D" id="1.10.10.60">
    <property type="entry name" value="Homeodomain-like"/>
    <property type="match status" value="2"/>
</dbReference>
<proteinExistence type="predicted"/>
<feature type="domain" description="HTH araC/xylS-type" evidence="4">
    <location>
        <begin position="162"/>
        <end position="260"/>
    </location>
</feature>
<dbReference type="InterPro" id="IPR050204">
    <property type="entry name" value="AraC_XylS_family_regulators"/>
</dbReference>
<dbReference type="SMART" id="SM00342">
    <property type="entry name" value="HTH_ARAC"/>
    <property type="match status" value="1"/>
</dbReference>
<sequence>MTPASHQHSRIHLAEKLSRSEFFQTYSSAYQKLTNLPLSLEAAREGAELMNSETTYSLTGVASTRVPVRVGKTLVAVLNTGGVRLAPADAKAFTPVAKALLEGNYSAREIQAERDAFHELPTMAPDRYEAALAMLKTFAFQLGETAHRLLFASAQTEPEPVRQAKAYIMQHLAEPMLLETVAREVHVSLFHFCKVFKRATGTTFTDYVNRARVEKAKRMLMRPDARITEVAYDVGFQSLSHFNRSFRRIASESPTEFRARMKSSRGTALAA</sequence>
<gene>
    <name evidence="5" type="ORF">BGE01nite_26590</name>
</gene>
<dbReference type="PANTHER" id="PTHR46796">
    <property type="entry name" value="HTH-TYPE TRANSCRIPTIONAL ACTIVATOR RHAS-RELATED"/>
    <property type="match status" value="1"/>
</dbReference>
<organism evidence="5 6">
    <name type="scientific">Brevifollis gellanilyticus</name>
    <dbReference type="NCBI Taxonomy" id="748831"/>
    <lineage>
        <taxon>Bacteria</taxon>
        <taxon>Pseudomonadati</taxon>
        <taxon>Verrucomicrobiota</taxon>
        <taxon>Verrucomicrobiia</taxon>
        <taxon>Verrucomicrobiales</taxon>
        <taxon>Verrucomicrobiaceae</taxon>
    </lineage>
</organism>
<dbReference type="RefSeq" id="WP_146850946.1">
    <property type="nucleotide sequence ID" value="NZ_BKAG01000017.1"/>
</dbReference>
<dbReference type="PRINTS" id="PR00032">
    <property type="entry name" value="HTHARAC"/>
</dbReference>
<accession>A0A512M9E7</accession>
<keyword evidence="1" id="KW-0805">Transcription regulation</keyword>
<keyword evidence="3" id="KW-0804">Transcription</keyword>
<dbReference type="AlphaFoldDB" id="A0A512M9E7"/>
<evidence type="ECO:0000256" key="1">
    <source>
        <dbReference type="ARBA" id="ARBA00023015"/>
    </source>
</evidence>
<dbReference type="InterPro" id="IPR009057">
    <property type="entry name" value="Homeodomain-like_sf"/>
</dbReference>
<dbReference type="OrthoDB" id="9791615at2"/>
<dbReference type="InterPro" id="IPR018062">
    <property type="entry name" value="HTH_AraC-typ_CS"/>
</dbReference>
<evidence type="ECO:0000259" key="4">
    <source>
        <dbReference type="PROSITE" id="PS01124"/>
    </source>
</evidence>
<dbReference type="InterPro" id="IPR020449">
    <property type="entry name" value="Tscrpt_reg_AraC-type_HTH"/>
</dbReference>
<dbReference type="GO" id="GO:0043565">
    <property type="term" value="F:sequence-specific DNA binding"/>
    <property type="evidence" value="ECO:0007669"/>
    <property type="project" value="InterPro"/>
</dbReference>
<evidence type="ECO:0000256" key="2">
    <source>
        <dbReference type="ARBA" id="ARBA00023125"/>
    </source>
</evidence>
<comment type="caution">
    <text evidence="5">The sequence shown here is derived from an EMBL/GenBank/DDBJ whole genome shotgun (WGS) entry which is preliminary data.</text>
</comment>
<name>A0A512M9E7_9BACT</name>
<dbReference type="PROSITE" id="PS01124">
    <property type="entry name" value="HTH_ARAC_FAMILY_2"/>
    <property type="match status" value="1"/>
</dbReference>
<dbReference type="GO" id="GO:0003700">
    <property type="term" value="F:DNA-binding transcription factor activity"/>
    <property type="evidence" value="ECO:0007669"/>
    <property type="project" value="InterPro"/>
</dbReference>
<dbReference type="PROSITE" id="PS00041">
    <property type="entry name" value="HTH_ARAC_FAMILY_1"/>
    <property type="match status" value="1"/>
</dbReference>
<dbReference type="SUPFAM" id="SSF46689">
    <property type="entry name" value="Homeodomain-like"/>
    <property type="match status" value="2"/>
</dbReference>
<evidence type="ECO:0000256" key="3">
    <source>
        <dbReference type="ARBA" id="ARBA00023163"/>
    </source>
</evidence>
<dbReference type="PANTHER" id="PTHR46796:SF14">
    <property type="entry name" value="TRANSCRIPTIONAL REGULATORY PROTEIN"/>
    <property type="match status" value="1"/>
</dbReference>
<dbReference type="EMBL" id="BKAG01000017">
    <property type="protein sequence ID" value="GEP43368.1"/>
    <property type="molecule type" value="Genomic_DNA"/>
</dbReference>
<keyword evidence="2" id="KW-0238">DNA-binding</keyword>
<dbReference type="Pfam" id="PF12833">
    <property type="entry name" value="HTH_18"/>
    <property type="match status" value="1"/>
</dbReference>
<evidence type="ECO:0000313" key="6">
    <source>
        <dbReference type="Proteomes" id="UP000321577"/>
    </source>
</evidence>
<keyword evidence="6" id="KW-1185">Reference proteome</keyword>
<reference evidence="5 6" key="1">
    <citation type="submission" date="2019-07" db="EMBL/GenBank/DDBJ databases">
        <title>Whole genome shotgun sequence of Brevifollis gellanilyticus NBRC 108608.</title>
        <authorList>
            <person name="Hosoyama A."/>
            <person name="Uohara A."/>
            <person name="Ohji S."/>
            <person name="Ichikawa N."/>
        </authorList>
    </citation>
    <scope>NUCLEOTIDE SEQUENCE [LARGE SCALE GENOMIC DNA]</scope>
    <source>
        <strain evidence="5 6">NBRC 108608</strain>
    </source>
</reference>
<dbReference type="Proteomes" id="UP000321577">
    <property type="component" value="Unassembled WGS sequence"/>
</dbReference>
<evidence type="ECO:0000313" key="5">
    <source>
        <dbReference type="EMBL" id="GEP43368.1"/>
    </source>
</evidence>
<dbReference type="InterPro" id="IPR018060">
    <property type="entry name" value="HTH_AraC"/>
</dbReference>